<keyword evidence="11" id="KW-1185">Reference proteome</keyword>
<evidence type="ECO:0000256" key="7">
    <source>
        <dbReference type="ARBA" id="ARBA00022801"/>
    </source>
</evidence>
<dbReference type="PANTHER" id="PTHR36175">
    <property type="entry name" value="CYANOPHYCINASE"/>
    <property type="match status" value="1"/>
</dbReference>
<evidence type="ECO:0000313" key="11">
    <source>
        <dbReference type="Proteomes" id="UP001595812"/>
    </source>
</evidence>
<evidence type="ECO:0000256" key="8">
    <source>
        <dbReference type="ARBA" id="ARBA00022825"/>
    </source>
</evidence>
<keyword evidence="7 10" id="KW-0378">Hydrolase</keyword>
<evidence type="ECO:0000256" key="3">
    <source>
        <dbReference type="ARBA" id="ARBA00006534"/>
    </source>
</evidence>
<gene>
    <name evidence="10" type="ORF">ACFOSX_10835</name>
</gene>
<comment type="catalytic activity">
    <reaction evidence="1">
        <text>[L-4-(L-arginin-2-N-yl)aspartate](n) + H2O = [L-4-(L-arginin-2-N-yl)aspartate](n-1) + L-4-(L-arginin-2-N-yl)aspartate</text>
        <dbReference type="Rhea" id="RHEA:12845"/>
        <dbReference type="Rhea" id="RHEA-COMP:13728"/>
        <dbReference type="Rhea" id="RHEA-COMP:13734"/>
        <dbReference type="ChEBI" id="CHEBI:15377"/>
        <dbReference type="ChEBI" id="CHEBI:137986"/>
        <dbReference type="ChEBI" id="CHEBI:137991"/>
        <dbReference type="EC" id="3.4.15.6"/>
    </reaction>
</comment>
<dbReference type="CDD" id="cd03145">
    <property type="entry name" value="GAT1_cyanophycinase"/>
    <property type="match status" value="1"/>
</dbReference>
<comment type="similarity">
    <text evidence="3">Belongs to the peptidase S51 family.</text>
</comment>
<evidence type="ECO:0000256" key="5">
    <source>
        <dbReference type="ARBA" id="ARBA00015719"/>
    </source>
</evidence>
<accession>A0ABV8ALG5</accession>
<dbReference type="EC" id="3.4.15.6" evidence="4"/>
<dbReference type="GO" id="GO:0008241">
    <property type="term" value="F:peptidyl-dipeptidase activity"/>
    <property type="evidence" value="ECO:0007669"/>
    <property type="project" value="UniProtKB-EC"/>
</dbReference>
<keyword evidence="6" id="KW-0645">Protease</keyword>
<feature type="signal peptide" evidence="9">
    <location>
        <begin position="1"/>
        <end position="18"/>
    </location>
</feature>
<keyword evidence="9" id="KW-0732">Signal</keyword>
<evidence type="ECO:0000256" key="2">
    <source>
        <dbReference type="ARBA" id="ARBA00002039"/>
    </source>
</evidence>
<organism evidence="10 11">
    <name type="scientific">Winogradskyella maritima</name>
    <dbReference type="NCBI Taxonomy" id="1517766"/>
    <lineage>
        <taxon>Bacteria</taxon>
        <taxon>Pseudomonadati</taxon>
        <taxon>Bacteroidota</taxon>
        <taxon>Flavobacteriia</taxon>
        <taxon>Flavobacteriales</taxon>
        <taxon>Flavobacteriaceae</taxon>
        <taxon>Winogradskyella</taxon>
    </lineage>
</organism>
<keyword evidence="8" id="KW-0720">Serine protease</keyword>
<dbReference type="RefSeq" id="WP_386100690.1">
    <property type="nucleotide sequence ID" value="NZ_JBHSAT010000007.1"/>
</dbReference>
<dbReference type="SUPFAM" id="SSF52317">
    <property type="entry name" value="Class I glutamine amidotransferase-like"/>
    <property type="match status" value="1"/>
</dbReference>
<comment type="caution">
    <text evidence="10">The sequence shown here is derived from an EMBL/GenBank/DDBJ whole genome shotgun (WGS) entry which is preliminary data.</text>
</comment>
<dbReference type="PIRSF" id="PIRSF032067">
    <property type="entry name" value="Cyanophycinase"/>
    <property type="match status" value="1"/>
</dbReference>
<dbReference type="GO" id="GO:0004180">
    <property type="term" value="F:carboxypeptidase activity"/>
    <property type="evidence" value="ECO:0007669"/>
    <property type="project" value="UniProtKB-KW"/>
</dbReference>
<reference evidence="11" key="1">
    <citation type="journal article" date="2019" name="Int. J. Syst. Evol. Microbiol.">
        <title>The Global Catalogue of Microorganisms (GCM) 10K type strain sequencing project: providing services to taxonomists for standard genome sequencing and annotation.</title>
        <authorList>
            <consortium name="The Broad Institute Genomics Platform"/>
            <consortium name="The Broad Institute Genome Sequencing Center for Infectious Disease"/>
            <person name="Wu L."/>
            <person name="Ma J."/>
        </authorList>
    </citation>
    <scope>NUCLEOTIDE SEQUENCE [LARGE SCALE GENOMIC DNA]</scope>
    <source>
        <strain evidence="11">CECT 8979</strain>
    </source>
</reference>
<dbReference type="InterPro" id="IPR029062">
    <property type="entry name" value="Class_I_gatase-like"/>
</dbReference>
<evidence type="ECO:0000313" key="10">
    <source>
        <dbReference type="EMBL" id="MFC3877726.1"/>
    </source>
</evidence>
<evidence type="ECO:0000256" key="4">
    <source>
        <dbReference type="ARBA" id="ARBA00013115"/>
    </source>
</evidence>
<evidence type="ECO:0000256" key="1">
    <source>
        <dbReference type="ARBA" id="ARBA00001092"/>
    </source>
</evidence>
<dbReference type="Proteomes" id="UP001595812">
    <property type="component" value="Unassembled WGS sequence"/>
</dbReference>
<dbReference type="NCBIfam" id="TIGR02069">
    <property type="entry name" value="cyanophycinase"/>
    <property type="match status" value="1"/>
</dbReference>
<proteinExistence type="inferred from homology"/>
<dbReference type="InterPro" id="IPR011811">
    <property type="entry name" value="Peptidase_S51_cyanophycinase"/>
</dbReference>
<protein>
    <recommendedName>
        <fullName evidence="5">Cyanophycinase</fullName>
        <ecNumber evidence="4">3.4.15.6</ecNumber>
    </recommendedName>
</protein>
<feature type="chain" id="PRO_5045573476" description="Cyanophycinase" evidence="9">
    <location>
        <begin position="19"/>
        <end position="284"/>
    </location>
</feature>
<dbReference type="EMBL" id="JBHSAT010000007">
    <property type="protein sequence ID" value="MFC3877726.1"/>
    <property type="molecule type" value="Genomic_DNA"/>
</dbReference>
<dbReference type="Pfam" id="PF03575">
    <property type="entry name" value="Peptidase_S51"/>
    <property type="match status" value="1"/>
</dbReference>
<dbReference type="Gene3D" id="3.40.50.880">
    <property type="match status" value="1"/>
</dbReference>
<evidence type="ECO:0000256" key="6">
    <source>
        <dbReference type="ARBA" id="ARBA00022670"/>
    </source>
</evidence>
<evidence type="ECO:0000256" key="9">
    <source>
        <dbReference type="SAM" id="SignalP"/>
    </source>
</evidence>
<sequence>MKYLSLILLSFIFHPLNAQNLKNSDTTVGPENGSLVIVGGAMKSDAILNRFIELAGGTDASIVVIPTASGDDNFNKDPHLARVLRRRGLQNVSVLHTNDRDTANSNAFVEPLKNADGVWFSGGRQWRLVDSYKNTLTEDLIKNVLTRGGVVGGSSAGATIQGSFLARGDTKNNQIMSGDHQEGFGLIKNVAIDQHVLARNRQFDMFDILKEHPELLGLGIDEDTAIVVQGNAFEVIGENYVLVYDGTFWSREGSDLKRLPEPSQMFYFLRKGDKYDLKNRKVIN</sequence>
<dbReference type="InterPro" id="IPR005320">
    <property type="entry name" value="Peptidase_S51"/>
</dbReference>
<dbReference type="PANTHER" id="PTHR36175:SF1">
    <property type="entry name" value="CYANOPHYCINASE"/>
    <property type="match status" value="1"/>
</dbReference>
<keyword evidence="10" id="KW-0121">Carboxypeptidase</keyword>
<name>A0ABV8ALG5_9FLAO</name>
<comment type="function">
    <text evidence="2">Exopeptidase that catalyzes the hydrolytic cleavage of multi-L-arginyl-poly-L-aspartic acid (cyanophycin; a water-insoluble reserve polymer) into aspartate-arginine dipeptides.</text>
</comment>